<reference evidence="8" key="1">
    <citation type="submission" date="2025-08" db="UniProtKB">
        <authorList>
            <consortium name="RefSeq"/>
        </authorList>
    </citation>
    <scope>IDENTIFICATION</scope>
</reference>
<keyword evidence="7" id="KW-1185">Reference proteome</keyword>
<feature type="disulfide bond" evidence="3">
    <location>
        <begin position="180"/>
        <end position="223"/>
    </location>
</feature>
<sequence>MPGWLPFDDTRCLWFSEEKLTRRKAEEQCRSFGHRGTLVEIHSAQDQERVREIRSGKGWKYTHAVWLSGEIKQWDFTGSHEILPFQNFSKADTANMCVRMIAEYYPDRGGWKMVPCDGANKELYICQMEKMGRPPCEDSRYNCEDTLTIYPGWCRDQRSKDNAKIYCAKTCGFCKDPLTCPTPEPADTYSVTSSDLDVHLGDVMTFQCNPDLYHVGGDLHRACGPEGKLLGVEPECASSPKPVDVNKHRVRKRPAGLDKQTGFLLDKKGYRVPFKGKITRWYYMAKNGGELDFVVFRRNARGSQGPPYVYVGSNKVSAEANWIFGFEVPADEQISVQRGDVIGVYSQAKDILYINKCKNKKQKLMNLPVTRAPNFQIIARTRGVFHPRRRECLVPSVGFRVEPT</sequence>
<organism evidence="7 8">
    <name type="scientific">Aplysia californica</name>
    <name type="common">California sea hare</name>
    <dbReference type="NCBI Taxonomy" id="6500"/>
    <lineage>
        <taxon>Eukaryota</taxon>
        <taxon>Metazoa</taxon>
        <taxon>Spiralia</taxon>
        <taxon>Lophotrochozoa</taxon>
        <taxon>Mollusca</taxon>
        <taxon>Gastropoda</taxon>
        <taxon>Heterobranchia</taxon>
        <taxon>Euthyneura</taxon>
        <taxon>Tectipleura</taxon>
        <taxon>Aplysiida</taxon>
        <taxon>Aplysioidea</taxon>
        <taxon>Aplysiidae</taxon>
        <taxon>Aplysia</taxon>
    </lineage>
</organism>
<gene>
    <name evidence="8" type="primary">LOC101845349</name>
</gene>
<dbReference type="Proteomes" id="UP000694888">
    <property type="component" value="Unplaced"/>
</dbReference>
<dbReference type="Gene3D" id="2.10.70.10">
    <property type="entry name" value="Complement Module, domain 1"/>
    <property type="match status" value="1"/>
</dbReference>
<feature type="domain" description="Sushi" evidence="5">
    <location>
        <begin position="178"/>
        <end position="238"/>
    </location>
</feature>
<protein>
    <submittedName>
        <fullName evidence="8">Uncharacterized protein LOC101845349</fullName>
    </submittedName>
</protein>
<name>A0ABM1A5M3_APLCA</name>
<keyword evidence="1" id="KW-0732">Signal</keyword>
<dbReference type="CDD" id="cd00037">
    <property type="entry name" value="CLECT"/>
    <property type="match status" value="1"/>
</dbReference>
<dbReference type="Gene3D" id="1.10.10.1940">
    <property type="match status" value="1"/>
</dbReference>
<dbReference type="CDD" id="cd00033">
    <property type="entry name" value="CCP"/>
    <property type="match status" value="1"/>
</dbReference>
<dbReference type="PROSITE" id="PS50041">
    <property type="entry name" value="C_TYPE_LECTIN_2"/>
    <property type="match status" value="1"/>
</dbReference>
<keyword evidence="3" id="KW-0768">Sushi</keyword>
<feature type="domain" description="ShKT" evidence="6">
    <location>
        <begin position="136"/>
        <end position="174"/>
    </location>
</feature>
<proteinExistence type="predicted"/>
<dbReference type="InterPro" id="IPR001304">
    <property type="entry name" value="C-type_lectin-like"/>
</dbReference>
<dbReference type="InterPro" id="IPR035976">
    <property type="entry name" value="Sushi/SCR/CCP_sf"/>
</dbReference>
<dbReference type="GeneID" id="101845349"/>
<dbReference type="InterPro" id="IPR003582">
    <property type="entry name" value="ShKT_dom"/>
</dbReference>
<dbReference type="InterPro" id="IPR016186">
    <property type="entry name" value="C-type_lectin-like/link_sf"/>
</dbReference>
<dbReference type="InterPro" id="IPR000436">
    <property type="entry name" value="Sushi_SCR_CCP_dom"/>
</dbReference>
<evidence type="ECO:0000259" key="6">
    <source>
        <dbReference type="PROSITE" id="PS51670"/>
    </source>
</evidence>
<dbReference type="PROSITE" id="PS51670">
    <property type="entry name" value="SHKT"/>
    <property type="match status" value="1"/>
</dbReference>
<dbReference type="SUPFAM" id="SSF56436">
    <property type="entry name" value="C-type lectin-like"/>
    <property type="match status" value="1"/>
</dbReference>
<dbReference type="Gene3D" id="3.10.100.10">
    <property type="entry name" value="Mannose-Binding Protein A, subunit A"/>
    <property type="match status" value="1"/>
</dbReference>
<dbReference type="PROSITE" id="PS50923">
    <property type="entry name" value="SUSHI"/>
    <property type="match status" value="1"/>
</dbReference>
<evidence type="ECO:0000259" key="5">
    <source>
        <dbReference type="PROSITE" id="PS50923"/>
    </source>
</evidence>
<comment type="caution">
    <text evidence="3">Lacks conserved residue(s) required for the propagation of feature annotation.</text>
</comment>
<keyword evidence="2 3" id="KW-1015">Disulfide bond</keyword>
<dbReference type="SMART" id="SM00034">
    <property type="entry name" value="CLECT"/>
    <property type="match status" value="1"/>
</dbReference>
<evidence type="ECO:0000313" key="8">
    <source>
        <dbReference type="RefSeq" id="XP_012941287.1"/>
    </source>
</evidence>
<dbReference type="RefSeq" id="XP_012941287.1">
    <property type="nucleotide sequence ID" value="XM_013085833.1"/>
</dbReference>
<evidence type="ECO:0000256" key="1">
    <source>
        <dbReference type="ARBA" id="ARBA00022729"/>
    </source>
</evidence>
<dbReference type="SUPFAM" id="SSF57535">
    <property type="entry name" value="Complement control module/SCR domain"/>
    <property type="match status" value="1"/>
</dbReference>
<dbReference type="InterPro" id="IPR016187">
    <property type="entry name" value="CTDL_fold"/>
</dbReference>
<feature type="domain" description="C-type lectin" evidence="4">
    <location>
        <begin position="8"/>
        <end position="117"/>
    </location>
</feature>
<evidence type="ECO:0000256" key="3">
    <source>
        <dbReference type="PROSITE-ProRule" id="PRU00302"/>
    </source>
</evidence>
<evidence type="ECO:0000256" key="2">
    <source>
        <dbReference type="ARBA" id="ARBA00023157"/>
    </source>
</evidence>
<evidence type="ECO:0000313" key="7">
    <source>
        <dbReference type="Proteomes" id="UP000694888"/>
    </source>
</evidence>
<evidence type="ECO:0000259" key="4">
    <source>
        <dbReference type="PROSITE" id="PS50041"/>
    </source>
</evidence>
<accession>A0ABM1A5M3</accession>